<evidence type="ECO:0000313" key="1">
    <source>
        <dbReference type="EMBL" id="KZX14029.1"/>
    </source>
</evidence>
<protein>
    <submittedName>
        <fullName evidence="1">Uncharacterized protein</fullName>
    </submittedName>
</protein>
<dbReference type="AlphaFoldDB" id="A0A166C1C8"/>
<dbReference type="PATRIC" id="fig|49547.3.peg.681"/>
<sequence length="267" mass="30388">MNLILEGKLKIKDKEISKILLGTAPFTAEGYFGHRSRLYQLDLYDNPENIAKIIIKSYELGIRGINLNTDPILLKAYDIAIENGVKMDVVGIIGKSDVNYMFPDFEKAKKANWSDDLEKLLRYKPSIILIDEFIVDSYDWELLSEILGKINEKGAIAGLISSFPFKTTKKLLNSPILDLFQIYMIPVNKLGYMLDTDTFLEKERKELKDLVSKLNKTIIINKILAAGVQSPEEGFEFLKTLDYANMICIGISSEKEAIYNFNLLKNL</sequence>
<accession>A0A166C1C8</accession>
<name>A0A166C1C8_9EURY</name>
<dbReference type="EMBL" id="LWMV01000125">
    <property type="protein sequence ID" value="KZX14029.1"/>
    <property type="molecule type" value="Genomic_DNA"/>
</dbReference>
<reference evidence="1 2" key="1">
    <citation type="submission" date="2016-04" db="EMBL/GenBank/DDBJ databases">
        <title>Genome sequence of Methanobrevibacter curvatus DSM 11111.</title>
        <authorList>
            <person name="Poehlein A."/>
            <person name="Seedorf H."/>
            <person name="Daniel R."/>
        </authorList>
    </citation>
    <scope>NUCLEOTIDE SEQUENCE [LARGE SCALE GENOMIC DNA]</scope>
    <source>
        <strain evidence="1 2">DSM 11111</strain>
    </source>
</reference>
<keyword evidence="2" id="KW-1185">Reference proteome</keyword>
<gene>
    <name evidence="1" type="ORF">MBCUR_06470</name>
</gene>
<proteinExistence type="predicted"/>
<organism evidence="1 2">
    <name type="scientific">Methanobrevibacter curvatus</name>
    <dbReference type="NCBI Taxonomy" id="49547"/>
    <lineage>
        <taxon>Archaea</taxon>
        <taxon>Methanobacteriati</taxon>
        <taxon>Methanobacteriota</taxon>
        <taxon>Methanomada group</taxon>
        <taxon>Methanobacteria</taxon>
        <taxon>Methanobacteriales</taxon>
        <taxon>Methanobacteriaceae</taxon>
        <taxon>Methanobrevibacter</taxon>
    </lineage>
</organism>
<evidence type="ECO:0000313" key="2">
    <source>
        <dbReference type="Proteomes" id="UP000077245"/>
    </source>
</evidence>
<dbReference type="Proteomes" id="UP000077245">
    <property type="component" value="Unassembled WGS sequence"/>
</dbReference>
<comment type="caution">
    <text evidence="1">The sequence shown here is derived from an EMBL/GenBank/DDBJ whole genome shotgun (WGS) entry which is preliminary data.</text>
</comment>
<dbReference type="RefSeq" id="WP_245637277.1">
    <property type="nucleotide sequence ID" value="NZ_LWMV01000125.1"/>
</dbReference>